<name>A0A8J7GC51_9BACL</name>
<sequence length="174" mass="20598">MNGNKKAIYRHLQRLGYTGGYDAVKRLVREEKRKRNATTLQTFSVSRRKIIALLWKPQQEYLEEEHELLRHCISLAPPLQTFKSRVQQLYDALNDSTAKLFSKWVQDQLSDTTSPFYRYAQRIRSDLQAIQHSFSSPYSNGRLEGQINRLKTIKRMMYGRAGLKLLEKRILYRM</sequence>
<dbReference type="Pfam" id="PF01610">
    <property type="entry name" value="DDE_Tnp_ISL3"/>
    <property type="match status" value="1"/>
</dbReference>
<evidence type="ECO:0000259" key="1">
    <source>
        <dbReference type="Pfam" id="PF01610"/>
    </source>
</evidence>
<feature type="domain" description="Transposase IS204/IS1001/IS1096/IS1165 DDE" evidence="1">
    <location>
        <begin position="22"/>
        <end position="169"/>
    </location>
</feature>
<dbReference type="PANTHER" id="PTHR33498:SF1">
    <property type="entry name" value="TRANSPOSASE FOR INSERTION SEQUENCE ELEMENT IS1557"/>
    <property type="match status" value="1"/>
</dbReference>
<proteinExistence type="predicted"/>
<gene>
    <name evidence="2" type="ORF">IRY55_12900</name>
</gene>
<organism evidence="2 3">
    <name type="scientific">Savagea serpentis</name>
    <dbReference type="NCBI Taxonomy" id="2785297"/>
    <lineage>
        <taxon>Bacteria</taxon>
        <taxon>Bacillati</taxon>
        <taxon>Bacillota</taxon>
        <taxon>Bacilli</taxon>
        <taxon>Bacillales</taxon>
        <taxon>Caryophanaceae</taxon>
        <taxon>Savagea</taxon>
    </lineage>
</organism>
<dbReference type="RefSeq" id="WP_194563741.1">
    <property type="nucleotide sequence ID" value="NZ_JADKPV010000010.1"/>
</dbReference>
<protein>
    <submittedName>
        <fullName evidence="2">Transposase</fullName>
    </submittedName>
</protein>
<accession>A0A8J7GC51</accession>
<dbReference type="InterPro" id="IPR047951">
    <property type="entry name" value="Transpos_ISL3"/>
</dbReference>
<evidence type="ECO:0000313" key="2">
    <source>
        <dbReference type="EMBL" id="MBF4502259.1"/>
    </source>
</evidence>
<dbReference type="Proteomes" id="UP000622653">
    <property type="component" value="Unassembled WGS sequence"/>
</dbReference>
<comment type="caution">
    <text evidence="2">The sequence shown here is derived from an EMBL/GenBank/DDBJ whole genome shotgun (WGS) entry which is preliminary data.</text>
</comment>
<reference evidence="2" key="1">
    <citation type="submission" date="2020-11" db="EMBL/GenBank/DDBJ databases">
        <title>Multidrug resistant novel bacterium Savagea serpentis sp. nov., isolated from the scats of a vine snake (Ahaetulla nasuta).</title>
        <authorList>
            <person name="Venkata Ramana V."/>
            <person name="Vikas Patil S."/>
            <person name="Yogita Lugani V."/>
        </authorList>
    </citation>
    <scope>NUCLEOTIDE SEQUENCE</scope>
    <source>
        <strain evidence="2">SN6</strain>
    </source>
</reference>
<evidence type="ECO:0000313" key="3">
    <source>
        <dbReference type="Proteomes" id="UP000622653"/>
    </source>
</evidence>
<dbReference type="EMBL" id="JADKPV010000010">
    <property type="protein sequence ID" value="MBF4502259.1"/>
    <property type="molecule type" value="Genomic_DNA"/>
</dbReference>
<dbReference type="PANTHER" id="PTHR33498">
    <property type="entry name" value="TRANSPOSASE FOR INSERTION SEQUENCE ELEMENT IS1557"/>
    <property type="match status" value="1"/>
</dbReference>
<dbReference type="InterPro" id="IPR002560">
    <property type="entry name" value="Transposase_DDE"/>
</dbReference>
<keyword evidence="3" id="KW-1185">Reference proteome</keyword>
<dbReference type="AlphaFoldDB" id="A0A8J7GC51"/>